<evidence type="ECO:0000313" key="1">
    <source>
        <dbReference type="EMBL" id="KIJ05225.1"/>
    </source>
</evidence>
<dbReference type="Proteomes" id="UP000053647">
    <property type="component" value="Unassembled WGS sequence"/>
</dbReference>
<gene>
    <name evidence="1" type="ORF">PAXINDRAFT_21495</name>
</gene>
<name>A0A0C9ST90_PAXIN</name>
<dbReference type="AlphaFoldDB" id="A0A0C9ST90"/>
<sequence length="188" mass="20972">MANCLSKTRSDFRSHATGAVALAFRLGLEGDADDRRNIQDKVTSILSREEVKFFHDAALPVPAGSEFWLLCHDAVVDTIVQSVWRHIRCGYLVDPEHMDGLAALGLASVVNALDEFKGGRYKKGDTTINFSVLYHCALDIIRTHIRADANLTSTYISLCSSIFKRGENLWGFEKVADAEDEDDSMDWM</sequence>
<dbReference type="HOGENOM" id="CLU_1441475_0_0_1"/>
<dbReference type="OrthoDB" id="10394493at2759"/>
<reference evidence="2" key="2">
    <citation type="submission" date="2015-01" db="EMBL/GenBank/DDBJ databases">
        <title>Evolutionary Origins and Diversification of the Mycorrhizal Mutualists.</title>
        <authorList>
            <consortium name="DOE Joint Genome Institute"/>
            <consortium name="Mycorrhizal Genomics Consortium"/>
            <person name="Kohler A."/>
            <person name="Kuo A."/>
            <person name="Nagy L.G."/>
            <person name="Floudas D."/>
            <person name="Copeland A."/>
            <person name="Barry K.W."/>
            <person name="Cichocki N."/>
            <person name="Veneault-Fourrey C."/>
            <person name="LaButti K."/>
            <person name="Lindquist E.A."/>
            <person name="Lipzen A."/>
            <person name="Lundell T."/>
            <person name="Morin E."/>
            <person name="Murat C."/>
            <person name="Riley R."/>
            <person name="Ohm R."/>
            <person name="Sun H."/>
            <person name="Tunlid A."/>
            <person name="Henrissat B."/>
            <person name="Grigoriev I.V."/>
            <person name="Hibbett D.S."/>
            <person name="Martin F."/>
        </authorList>
    </citation>
    <scope>NUCLEOTIDE SEQUENCE [LARGE SCALE GENOMIC DNA]</scope>
    <source>
        <strain evidence="2">ATCC 200175</strain>
    </source>
</reference>
<protein>
    <submittedName>
        <fullName evidence="1">Unplaced genomic scaffold PAXINscaffold_1819, whole genome shotgun sequence</fullName>
    </submittedName>
</protein>
<evidence type="ECO:0000313" key="2">
    <source>
        <dbReference type="Proteomes" id="UP000053647"/>
    </source>
</evidence>
<organism evidence="1 2">
    <name type="scientific">Paxillus involutus ATCC 200175</name>
    <dbReference type="NCBI Taxonomy" id="664439"/>
    <lineage>
        <taxon>Eukaryota</taxon>
        <taxon>Fungi</taxon>
        <taxon>Dikarya</taxon>
        <taxon>Basidiomycota</taxon>
        <taxon>Agaricomycotina</taxon>
        <taxon>Agaricomycetes</taxon>
        <taxon>Agaricomycetidae</taxon>
        <taxon>Boletales</taxon>
        <taxon>Paxilineae</taxon>
        <taxon>Paxillaceae</taxon>
        <taxon>Paxillus</taxon>
    </lineage>
</organism>
<keyword evidence="2" id="KW-1185">Reference proteome</keyword>
<dbReference type="EMBL" id="KN821141">
    <property type="protein sequence ID" value="KIJ05225.1"/>
    <property type="molecule type" value="Genomic_DNA"/>
</dbReference>
<reference evidence="1 2" key="1">
    <citation type="submission" date="2014-06" db="EMBL/GenBank/DDBJ databases">
        <authorList>
            <consortium name="DOE Joint Genome Institute"/>
            <person name="Kuo A."/>
            <person name="Kohler A."/>
            <person name="Nagy L.G."/>
            <person name="Floudas D."/>
            <person name="Copeland A."/>
            <person name="Barry K.W."/>
            <person name="Cichocki N."/>
            <person name="Veneault-Fourrey C."/>
            <person name="LaButti K."/>
            <person name="Lindquist E.A."/>
            <person name="Lipzen A."/>
            <person name="Lundell T."/>
            <person name="Morin E."/>
            <person name="Murat C."/>
            <person name="Sun H."/>
            <person name="Tunlid A."/>
            <person name="Henrissat B."/>
            <person name="Grigoriev I.V."/>
            <person name="Hibbett D.S."/>
            <person name="Martin F."/>
            <person name="Nordberg H.P."/>
            <person name="Cantor M.N."/>
            <person name="Hua S.X."/>
        </authorList>
    </citation>
    <scope>NUCLEOTIDE SEQUENCE [LARGE SCALE GENOMIC DNA]</scope>
    <source>
        <strain evidence="1 2">ATCC 200175</strain>
    </source>
</reference>
<proteinExistence type="predicted"/>
<accession>A0A0C9ST90</accession>